<evidence type="ECO:0000256" key="1">
    <source>
        <dbReference type="ARBA" id="ARBA00004496"/>
    </source>
</evidence>
<comment type="subcellular location">
    <subcellularLocation>
        <location evidence="1">Cytoplasm</location>
    </subcellularLocation>
</comment>
<evidence type="ECO:0000313" key="4">
    <source>
        <dbReference type="Proteomes" id="UP000887565"/>
    </source>
</evidence>
<dbReference type="GO" id="GO:0005737">
    <property type="term" value="C:cytoplasm"/>
    <property type="evidence" value="ECO:0007669"/>
    <property type="project" value="UniProtKB-SubCell"/>
</dbReference>
<name>A0A915KL75_ROMCU</name>
<protein>
    <submittedName>
        <fullName evidence="5">Uncharacterized protein</fullName>
    </submittedName>
</protein>
<dbReference type="AlphaFoldDB" id="A0A915KL75"/>
<feature type="region of interest" description="Disordered" evidence="3">
    <location>
        <begin position="1"/>
        <end position="26"/>
    </location>
</feature>
<dbReference type="SUPFAM" id="SSF47220">
    <property type="entry name" value="alpha-catenin/vinculin-like"/>
    <property type="match status" value="1"/>
</dbReference>
<sequence length="47" mass="5057">MVQDAKHVALNPRDQNAAGGWRNSNRNLLDAVGGVRNAITSDLLNRG</sequence>
<dbReference type="GO" id="GO:0007155">
    <property type="term" value="P:cell adhesion"/>
    <property type="evidence" value="ECO:0007669"/>
    <property type="project" value="InterPro"/>
</dbReference>
<keyword evidence="4" id="KW-1185">Reference proteome</keyword>
<reference evidence="5" key="1">
    <citation type="submission" date="2022-11" db="UniProtKB">
        <authorList>
            <consortium name="WormBaseParasite"/>
        </authorList>
    </citation>
    <scope>IDENTIFICATION</scope>
</reference>
<proteinExistence type="predicted"/>
<evidence type="ECO:0000313" key="5">
    <source>
        <dbReference type="WBParaSite" id="nRc.2.0.1.t39183-RA"/>
    </source>
</evidence>
<organism evidence="4 5">
    <name type="scientific">Romanomermis culicivorax</name>
    <name type="common">Nematode worm</name>
    <dbReference type="NCBI Taxonomy" id="13658"/>
    <lineage>
        <taxon>Eukaryota</taxon>
        <taxon>Metazoa</taxon>
        <taxon>Ecdysozoa</taxon>
        <taxon>Nematoda</taxon>
        <taxon>Enoplea</taxon>
        <taxon>Dorylaimia</taxon>
        <taxon>Mermithida</taxon>
        <taxon>Mermithoidea</taxon>
        <taxon>Mermithidae</taxon>
        <taxon>Romanomermis</taxon>
    </lineage>
</organism>
<dbReference type="Proteomes" id="UP000887565">
    <property type="component" value="Unplaced"/>
</dbReference>
<evidence type="ECO:0000256" key="3">
    <source>
        <dbReference type="SAM" id="MobiDB-lite"/>
    </source>
</evidence>
<dbReference type="WBParaSite" id="nRc.2.0.1.t39183-RA">
    <property type="protein sequence ID" value="nRc.2.0.1.t39183-RA"/>
    <property type="gene ID" value="nRc.2.0.1.g39183"/>
</dbReference>
<keyword evidence="2" id="KW-0963">Cytoplasm</keyword>
<accession>A0A915KL75</accession>
<dbReference type="Gene3D" id="1.20.120.230">
    <property type="entry name" value="Alpha-catenin/vinculin-like"/>
    <property type="match status" value="1"/>
</dbReference>
<dbReference type="GO" id="GO:0051015">
    <property type="term" value="F:actin filament binding"/>
    <property type="evidence" value="ECO:0007669"/>
    <property type="project" value="InterPro"/>
</dbReference>
<evidence type="ECO:0000256" key="2">
    <source>
        <dbReference type="ARBA" id="ARBA00022490"/>
    </source>
</evidence>
<dbReference type="InterPro" id="IPR036723">
    <property type="entry name" value="Alpha-catenin/vinculin-like_sf"/>
</dbReference>